<dbReference type="GO" id="GO:0022857">
    <property type="term" value="F:transmembrane transporter activity"/>
    <property type="evidence" value="ECO:0007669"/>
    <property type="project" value="InterPro"/>
</dbReference>
<comment type="subcellular location">
    <subcellularLocation>
        <location evidence="1">Membrane</location>
        <topology evidence="1">Multi-pass membrane protein</topology>
    </subcellularLocation>
</comment>
<feature type="transmembrane region" description="Helical" evidence="5">
    <location>
        <begin position="399"/>
        <end position="421"/>
    </location>
</feature>
<keyword evidence="3 5" id="KW-1133">Transmembrane helix</keyword>
<gene>
    <name evidence="7" type="ORF">SAMN06295987_10958</name>
</gene>
<dbReference type="STRING" id="428990.SAMN06295987_10958"/>
<organism evidence="7 8">
    <name type="scientific">Novosphingobium mathurense</name>
    <dbReference type="NCBI Taxonomy" id="428990"/>
    <lineage>
        <taxon>Bacteria</taxon>
        <taxon>Pseudomonadati</taxon>
        <taxon>Pseudomonadota</taxon>
        <taxon>Alphaproteobacteria</taxon>
        <taxon>Sphingomonadales</taxon>
        <taxon>Sphingomonadaceae</taxon>
        <taxon>Novosphingobium</taxon>
    </lineage>
</organism>
<feature type="transmembrane region" description="Helical" evidence="5">
    <location>
        <begin position="334"/>
        <end position="355"/>
    </location>
</feature>
<feature type="transmembrane region" description="Helical" evidence="5">
    <location>
        <begin position="311"/>
        <end position="328"/>
    </location>
</feature>
<reference evidence="8" key="1">
    <citation type="submission" date="2017-02" db="EMBL/GenBank/DDBJ databases">
        <authorList>
            <person name="Varghese N."/>
            <person name="Submissions S."/>
        </authorList>
    </citation>
    <scope>NUCLEOTIDE SEQUENCE [LARGE SCALE GENOMIC DNA]</scope>
    <source>
        <strain evidence="8">SM117</strain>
    </source>
</reference>
<keyword evidence="4 5" id="KW-0472">Membrane</keyword>
<dbReference type="EMBL" id="FVZE01000009">
    <property type="protein sequence ID" value="SLK08991.1"/>
    <property type="molecule type" value="Genomic_DNA"/>
</dbReference>
<feature type="transmembrane region" description="Helical" evidence="5">
    <location>
        <begin position="367"/>
        <end position="393"/>
    </location>
</feature>
<feature type="transmembrane region" description="Helical" evidence="5">
    <location>
        <begin position="68"/>
        <end position="88"/>
    </location>
</feature>
<feature type="transmembrane region" description="Helical" evidence="5">
    <location>
        <begin position="273"/>
        <end position="299"/>
    </location>
</feature>
<dbReference type="Gene3D" id="1.20.1250.20">
    <property type="entry name" value="MFS general substrate transporter like domains"/>
    <property type="match status" value="2"/>
</dbReference>
<dbReference type="PANTHER" id="PTHR11662">
    <property type="entry name" value="SOLUTE CARRIER FAMILY 17"/>
    <property type="match status" value="1"/>
</dbReference>
<feature type="domain" description="Major facilitator superfamily (MFS) profile" evidence="6">
    <location>
        <begin position="29"/>
        <end position="425"/>
    </location>
</feature>
<dbReference type="InterPro" id="IPR050382">
    <property type="entry name" value="MFS_Na/Anion_cotransporter"/>
</dbReference>
<protein>
    <submittedName>
        <fullName evidence="7">Sugar phosphate permease</fullName>
    </submittedName>
</protein>
<evidence type="ECO:0000256" key="2">
    <source>
        <dbReference type="ARBA" id="ARBA00022692"/>
    </source>
</evidence>
<feature type="transmembrane region" description="Helical" evidence="5">
    <location>
        <begin position="23"/>
        <end position="42"/>
    </location>
</feature>
<dbReference type="PROSITE" id="PS50850">
    <property type="entry name" value="MFS"/>
    <property type="match status" value="1"/>
</dbReference>
<dbReference type="Pfam" id="PF07690">
    <property type="entry name" value="MFS_1"/>
    <property type="match status" value="1"/>
</dbReference>
<dbReference type="InterPro" id="IPR020846">
    <property type="entry name" value="MFS_dom"/>
</dbReference>
<dbReference type="Proteomes" id="UP000190989">
    <property type="component" value="Unassembled WGS sequence"/>
</dbReference>
<feature type="transmembrane region" description="Helical" evidence="5">
    <location>
        <begin position="228"/>
        <end position="253"/>
    </location>
</feature>
<evidence type="ECO:0000256" key="1">
    <source>
        <dbReference type="ARBA" id="ARBA00004141"/>
    </source>
</evidence>
<accession>A0A1U6ILV6</accession>
<dbReference type="InterPro" id="IPR011701">
    <property type="entry name" value="MFS"/>
</dbReference>
<feature type="transmembrane region" description="Helical" evidence="5">
    <location>
        <begin position="184"/>
        <end position="207"/>
    </location>
</feature>
<feature type="transmembrane region" description="Helical" evidence="5">
    <location>
        <begin position="95"/>
        <end position="115"/>
    </location>
</feature>
<proteinExistence type="predicted"/>
<dbReference type="InterPro" id="IPR036259">
    <property type="entry name" value="MFS_trans_sf"/>
</dbReference>
<keyword evidence="2 5" id="KW-0812">Transmembrane</keyword>
<evidence type="ECO:0000256" key="3">
    <source>
        <dbReference type="ARBA" id="ARBA00022989"/>
    </source>
</evidence>
<evidence type="ECO:0000259" key="6">
    <source>
        <dbReference type="PROSITE" id="PS50850"/>
    </source>
</evidence>
<dbReference type="GO" id="GO:0016020">
    <property type="term" value="C:membrane"/>
    <property type="evidence" value="ECO:0007669"/>
    <property type="project" value="UniProtKB-SubCell"/>
</dbReference>
<evidence type="ECO:0000256" key="5">
    <source>
        <dbReference type="SAM" id="Phobius"/>
    </source>
</evidence>
<evidence type="ECO:0000313" key="7">
    <source>
        <dbReference type="EMBL" id="SLK08991.1"/>
    </source>
</evidence>
<feature type="transmembrane region" description="Helical" evidence="5">
    <location>
        <begin position="151"/>
        <end position="178"/>
    </location>
</feature>
<dbReference type="AlphaFoldDB" id="A0A1U6ILV6"/>
<evidence type="ECO:0000256" key="4">
    <source>
        <dbReference type="ARBA" id="ARBA00023136"/>
    </source>
</evidence>
<keyword evidence="8" id="KW-1185">Reference proteome</keyword>
<sequence>MKGEWEQPKAQSLSPAKDRNSQFVIWSLLLVLSLRGVFAFMARINLTSVMAYPIFVQNFHLTNLDRGLLNSVFFWSMAAFQIPMGLVVDRFGVKYPYAICLVIWSVACVACGVSMSVFQLAMALLLAGFGEAIVVPANFRWMRNSFEERQMGLAVAVYLAGTKLGPAIGAPVAAWFIVNFDSWQVLYFLLAVGGLLFILPPWLFYCTPDGSAQKSAMEKKENVGRVPLSRIFMNPVVLGTIVVDWAYAYFLYYCMTWTPIYLVENWKLTLTEMGYVQFFSFIGITAVALPSGWIADALIKRGRDPVAVRKGFVMAGFFVALTEVFGFMTASRDLAIFCALFSLSGLGLASANYLALCRMTLIPKECVGLIASVQNIFASLAGVAGAILTGWLLQETGSYSGPMILIAVFLISGIAACFFLLRKKWALSIEVSNQTS</sequence>
<evidence type="ECO:0000313" key="8">
    <source>
        <dbReference type="Proteomes" id="UP000190989"/>
    </source>
</evidence>
<feature type="transmembrane region" description="Helical" evidence="5">
    <location>
        <begin position="121"/>
        <end position="139"/>
    </location>
</feature>
<dbReference type="SUPFAM" id="SSF103473">
    <property type="entry name" value="MFS general substrate transporter"/>
    <property type="match status" value="1"/>
</dbReference>
<name>A0A1U6ILV6_9SPHN</name>
<dbReference type="PANTHER" id="PTHR11662:SF399">
    <property type="entry name" value="FI19708P1-RELATED"/>
    <property type="match status" value="1"/>
</dbReference>